<comment type="caution">
    <text evidence="2">The sequence shown here is derived from an EMBL/GenBank/DDBJ whole genome shotgun (WGS) entry which is preliminary data.</text>
</comment>
<dbReference type="Gene3D" id="2.40.50.120">
    <property type="match status" value="1"/>
</dbReference>
<dbReference type="InterPro" id="IPR008993">
    <property type="entry name" value="TIMP-like_OB-fold"/>
</dbReference>
<dbReference type="AlphaFoldDB" id="A0A9X2J473"/>
<accession>A0A9X2J473</accession>
<proteinExistence type="predicted"/>
<keyword evidence="3" id="KW-1185">Reference proteome</keyword>
<sequence length="153" mass="16564">MSRHITAISFVRVCVLSFLGLASSSGFAEEIAAITDDHLELRFSQAEVVAQVEVIDIHRDVDSALSEEGVTAISGYVYSAVPSEVWKGPIGGEITFRLGLESCDIKLEKGENYLIFANLDSYGRLHLRSCEAVVAESDAGAILAQLNKFIKQG</sequence>
<dbReference type="EMBL" id="JALBWM010000023">
    <property type="protein sequence ID" value="MCO1334242.1"/>
    <property type="molecule type" value="Genomic_DNA"/>
</dbReference>
<dbReference type="Proteomes" id="UP001139028">
    <property type="component" value="Unassembled WGS sequence"/>
</dbReference>
<evidence type="ECO:0000313" key="2">
    <source>
        <dbReference type="EMBL" id="MCO1334242.1"/>
    </source>
</evidence>
<evidence type="ECO:0000256" key="1">
    <source>
        <dbReference type="SAM" id="SignalP"/>
    </source>
</evidence>
<keyword evidence="1" id="KW-0732">Signal</keyword>
<organism evidence="2 3">
    <name type="scientific">Microbulbifer okhotskensis</name>
    <dbReference type="NCBI Taxonomy" id="2926617"/>
    <lineage>
        <taxon>Bacteria</taxon>
        <taxon>Pseudomonadati</taxon>
        <taxon>Pseudomonadota</taxon>
        <taxon>Gammaproteobacteria</taxon>
        <taxon>Cellvibrionales</taxon>
        <taxon>Microbulbiferaceae</taxon>
        <taxon>Microbulbifer</taxon>
    </lineage>
</organism>
<feature type="chain" id="PRO_5040833546" evidence="1">
    <location>
        <begin position="29"/>
        <end position="153"/>
    </location>
</feature>
<feature type="signal peptide" evidence="1">
    <location>
        <begin position="1"/>
        <end position="28"/>
    </location>
</feature>
<dbReference type="SUPFAM" id="SSF50242">
    <property type="entry name" value="TIMP-like"/>
    <property type="match status" value="1"/>
</dbReference>
<gene>
    <name evidence="2" type="ORF">MO867_07780</name>
</gene>
<dbReference type="RefSeq" id="WP_252465768.1">
    <property type="nucleotide sequence ID" value="NZ_JALBWM010000023.1"/>
</dbReference>
<evidence type="ECO:0000313" key="3">
    <source>
        <dbReference type="Proteomes" id="UP001139028"/>
    </source>
</evidence>
<protein>
    <submittedName>
        <fullName evidence="2">Uncharacterized protein</fullName>
    </submittedName>
</protein>
<name>A0A9X2J473_9GAMM</name>
<reference evidence="2" key="1">
    <citation type="journal article" date="2022" name="Arch. Microbiol.">
        <title>Microbulbifer okhotskensis sp. nov., isolated from a deep bottom sediment of the Okhotsk Sea.</title>
        <authorList>
            <person name="Romanenko L."/>
            <person name="Kurilenko V."/>
            <person name="Otstavnykh N."/>
            <person name="Velansky P."/>
            <person name="Isaeva M."/>
            <person name="Mikhailov V."/>
        </authorList>
    </citation>
    <scope>NUCLEOTIDE SEQUENCE</scope>
    <source>
        <strain evidence="2">OS29</strain>
    </source>
</reference>